<proteinExistence type="predicted"/>
<evidence type="ECO:0000256" key="5">
    <source>
        <dbReference type="ARBA" id="ARBA00023242"/>
    </source>
</evidence>
<dbReference type="InterPro" id="IPR050917">
    <property type="entry name" value="SOX_TF"/>
</dbReference>
<dbReference type="AlphaFoldDB" id="A0A8K0L119"/>
<accession>A0A8K0L119</accession>
<dbReference type="PANTHER" id="PTHR45803:SF5">
    <property type="entry name" value="SOX100B"/>
    <property type="match status" value="1"/>
</dbReference>
<dbReference type="InterPro" id="IPR009071">
    <property type="entry name" value="HMG_box_dom"/>
</dbReference>
<evidence type="ECO:0000256" key="4">
    <source>
        <dbReference type="ARBA" id="ARBA00023163"/>
    </source>
</evidence>
<dbReference type="Gene3D" id="1.10.30.10">
    <property type="entry name" value="High mobility group box domain"/>
    <property type="match status" value="1"/>
</dbReference>
<dbReference type="EMBL" id="JAESVG020000007">
    <property type="protein sequence ID" value="KAG8625686.1"/>
    <property type="molecule type" value="Genomic_DNA"/>
</dbReference>
<evidence type="ECO:0000256" key="6">
    <source>
        <dbReference type="PROSITE-ProRule" id="PRU00267"/>
    </source>
</evidence>
<feature type="region of interest" description="Disordered" evidence="7">
    <location>
        <begin position="370"/>
        <end position="392"/>
    </location>
</feature>
<keyword evidence="5 6" id="KW-0539">Nucleus</keyword>
<gene>
    <name evidence="9" type="ORF">KVT40_006087</name>
</gene>
<feature type="region of interest" description="Disordered" evidence="7">
    <location>
        <begin position="233"/>
        <end position="253"/>
    </location>
</feature>
<sequence>MSNNVSDYNLHYVAEHNAHFDGEPWNDTFNFDLDHTSAEQTFTYPDPQQTIPTIEDVINVSTTSQDVDDAVRTRSGRVTRRTQSPKVANGVNKSRSSNSPRPKRTKARKDKVKTVHLPGPLSEITAESSIPVRDIEAWVTRPVEERIQESHKRKGYIARPMNSFMLYRSAYAERTKEWCKENNHQVVSSVAGESWPMESDELRNQFNAWAKVERDNHAAAFPHYKFSPSKAGLKKKDEDLYGPDPDQGDSDAEYLPSRRIQRQYADQYHGASIRSSSPAISDAYSSGVEYDQTNYQWVGQPQMARPLPAPYGFATPYAGQHPAYPVLDRNYSFPQTQQQPSYNSVPQRYNMNWNGGHVEPQQNLYFSSPFAQQQQQQQQQQPQQQQQHAMTFDQSLQSPRFAYVDSNGLGEWNDFGVDPRLTTSELDAGYSRDMDRDRNVH</sequence>
<dbReference type="CDD" id="cd01389">
    <property type="entry name" value="HMG-box_ROX1-like"/>
    <property type="match status" value="1"/>
</dbReference>
<evidence type="ECO:0000256" key="7">
    <source>
        <dbReference type="SAM" id="MobiDB-lite"/>
    </source>
</evidence>
<evidence type="ECO:0000256" key="3">
    <source>
        <dbReference type="ARBA" id="ARBA00023125"/>
    </source>
</evidence>
<dbReference type="PROSITE" id="PS50118">
    <property type="entry name" value="HMG_BOX_2"/>
    <property type="match status" value="1"/>
</dbReference>
<dbReference type="GO" id="GO:0000981">
    <property type="term" value="F:DNA-binding transcription factor activity, RNA polymerase II-specific"/>
    <property type="evidence" value="ECO:0007669"/>
    <property type="project" value="TreeGrafter"/>
</dbReference>
<dbReference type="OrthoDB" id="2307332at2759"/>
<evidence type="ECO:0000313" key="9">
    <source>
        <dbReference type="EMBL" id="KAG8625686.1"/>
    </source>
</evidence>
<keyword evidence="2" id="KW-0805">Transcription regulation</keyword>
<feature type="domain" description="HMG box" evidence="8">
    <location>
        <begin position="157"/>
        <end position="225"/>
    </location>
</feature>
<name>A0A8K0L119_9PEZI</name>
<evidence type="ECO:0000313" key="10">
    <source>
        <dbReference type="Proteomes" id="UP000809789"/>
    </source>
</evidence>
<reference evidence="9" key="1">
    <citation type="submission" date="2021-07" db="EMBL/GenBank/DDBJ databases">
        <title>Elsinoe batatas strain:CRI-CJ2 Genome sequencing and assembly.</title>
        <authorList>
            <person name="Huang L."/>
        </authorList>
    </citation>
    <scope>NUCLEOTIDE SEQUENCE</scope>
    <source>
        <strain evidence="9">CRI-CJ2</strain>
    </source>
</reference>
<feature type="DNA-binding region" description="HMG box" evidence="6">
    <location>
        <begin position="157"/>
        <end position="225"/>
    </location>
</feature>
<evidence type="ECO:0000259" key="8">
    <source>
        <dbReference type="PROSITE" id="PS50118"/>
    </source>
</evidence>
<keyword evidence="3 6" id="KW-0238">DNA-binding</keyword>
<dbReference type="PANTHER" id="PTHR45803">
    <property type="entry name" value="SOX100B"/>
    <property type="match status" value="1"/>
</dbReference>
<evidence type="ECO:0000256" key="1">
    <source>
        <dbReference type="ARBA" id="ARBA00004123"/>
    </source>
</evidence>
<dbReference type="GO" id="GO:0000978">
    <property type="term" value="F:RNA polymerase II cis-regulatory region sequence-specific DNA binding"/>
    <property type="evidence" value="ECO:0007669"/>
    <property type="project" value="TreeGrafter"/>
</dbReference>
<dbReference type="InterPro" id="IPR036910">
    <property type="entry name" value="HMG_box_dom_sf"/>
</dbReference>
<feature type="region of interest" description="Disordered" evidence="7">
    <location>
        <begin position="65"/>
        <end position="112"/>
    </location>
</feature>
<dbReference type="GO" id="GO:0005634">
    <property type="term" value="C:nucleus"/>
    <property type="evidence" value="ECO:0007669"/>
    <property type="project" value="UniProtKB-SubCell"/>
</dbReference>
<dbReference type="Proteomes" id="UP000809789">
    <property type="component" value="Unassembled WGS sequence"/>
</dbReference>
<evidence type="ECO:0000256" key="2">
    <source>
        <dbReference type="ARBA" id="ARBA00023015"/>
    </source>
</evidence>
<comment type="caution">
    <text evidence="9">The sequence shown here is derived from an EMBL/GenBank/DDBJ whole genome shotgun (WGS) entry which is preliminary data.</text>
</comment>
<organism evidence="9 10">
    <name type="scientific">Elsinoe batatas</name>
    <dbReference type="NCBI Taxonomy" id="2601811"/>
    <lineage>
        <taxon>Eukaryota</taxon>
        <taxon>Fungi</taxon>
        <taxon>Dikarya</taxon>
        <taxon>Ascomycota</taxon>
        <taxon>Pezizomycotina</taxon>
        <taxon>Dothideomycetes</taxon>
        <taxon>Dothideomycetidae</taxon>
        <taxon>Myriangiales</taxon>
        <taxon>Elsinoaceae</taxon>
        <taxon>Elsinoe</taxon>
    </lineage>
</organism>
<protein>
    <recommendedName>
        <fullName evidence="8">HMG box domain-containing protein</fullName>
    </recommendedName>
</protein>
<dbReference type="SUPFAM" id="SSF47095">
    <property type="entry name" value="HMG-box"/>
    <property type="match status" value="1"/>
</dbReference>
<comment type="subcellular location">
    <subcellularLocation>
        <location evidence="1">Nucleus</location>
    </subcellularLocation>
</comment>
<keyword evidence="10" id="KW-1185">Reference proteome</keyword>
<feature type="compositionally biased region" description="Low complexity" evidence="7">
    <location>
        <begin position="372"/>
        <end position="387"/>
    </location>
</feature>
<keyword evidence="4" id="KW-0804">Transcription</keyword>
<dbReference type="Pfam" id="PF00505">
    <property type="entry name" value="HMG_box"/>
    <property type="match status" value="1"/>
</dbReference>
<feature type="compositionally biased region" description="Basic residues" evidence="7">
    <location>
        <begin position="101"/>
        <end position="111"/>
    </location>
</feature>